<accession>A0ABW0J198</accession>
<evidence type="ECO:0000313" key="4">
    <source>
        <dbReference type="Proteomes" id="UP001596053"/>
    </source>
</evidence>
<evidence type="ECO:0000256" key="1">
    <source>
        <dbReference type="ARBA" id="ARBA00022741"/>
    </source>
</evidence>
<dbReference type="RefSeq" id="WP_377801677.1">
    <property type="nucleotide sequence ID" value="NZ_JBHSLW010000081.1"/>
</dbReference>
<name>A0ABW0J198_9HYPH</name>
<reference evidence="4" key="1">
    <citation type="journal article" date="2019" name="Int. J. Syst. Evol. Microbiol.">
        <title>The Global Catalogue of Microorganisms (GCM) 10K type strain sequencing project: providing services to taxonomists for standard genome sequencing and annotation.</title>
        <authorList>
            <consortium name="The Broad Institute Genomics Platform"/>
            <consortium name="The Broad Institute Genome Sequencing Center for Infectious Disease"/>
            <person name="Wu L."/>
            <person name="Ma J."/>
        </authorList>
    </citation>
    <scope>NUCLEOTIDE SEQUENCE [LARGE SCALE GENOMIC DNA]</scope>
    <source>
        <strain evidence="4">NCAIM B.01391</strain>
    </source>
</reference>
<keyword evidence="1" id="KW-0547">Nucleotide-binding</keyword>
<protein>
    <recommendedName>
        <fullName evidence="2">Acb2/Tad1 hairpin domain-containing protein</fullName>
    </recommendedName>
</protein>
<gene>
    <name evidence="3" type="ORF">ACFPOB_29050</name>
</gene>
<organism evidence="3 4">
    <name type="scientific">Bosea eneae</name>
    <dbReference type="NCBI Taxonomy" id="151454"/>
    <lineage>
        <taxon>Bacteria</taxon>
        <taxon>Pseudomonadati</taxon>
        <taxon>Pseudomonadota</taxon>
        <taxon>Alphaproteobacteria</taxon>
        <taxon>Hyphomicrobiales</taxon>
        <taxon>Boseaceae</taxon>
        <taxon>Bosea</taxon>
    </lineage>
</organism>
<feature type="domain" description="Acb2/Tad1 hairpin" evidence="2">
    <location>
        <begin position="21"/>
        <end position="82"/>
    </location>
</feature>
<dbReference type="InterPro" id="IPR056098">
    <property type="entry name" value="Acb2/Tad1_hairpin"/>
</dbReference>
<keyword evidence="4" id="KW-1185">Reference proteome</keyword>
<comment type="caution">
    <text evidence="3">The sequence shown here is derived from an EMBL/GenBank/DDBJ whole genome shotgun (WGS) entry which is preliminary data.</text>
</comment>
<dbReference type="EMBL" id="JBHSLW010000081">
    <property type="protein sequence ID" value="MFC5423593.1"/>
    <property type="molecule type" value="Genomic_DNA"/>
</dbReference>
<evidence type="ECO:0000313" key="3">
    <source>
        <dbReference type="EMBL" id="MFC5423593.1"/>
    </source>
</evidence>
<dbReference type="Proteomes" id="UP001596053">
    <property type="component" value="Unassembled WGS sequence"/>
</dbReference>
<evidence type="ECO:0000259" key="2">
    <source>
        <dbReference type="Pfam" id="PF24729"/>
    </source>
</evidence>
<sequence length="90" mass="10167">MPATQFLTARFAMKTHTGLPVHGYRPQDDGAVARVNAMKQVEEALLRTLDELAARDDVDQRWLAIGRSQIEQGFMAVNRSIFRPARVELD</sequence>
<dbReference type="Pfam" id="PF24729">
    <property type="entry name" value="Acb2_Tad1_hairpin"/>
    <property type="match status" value="1"/>
</dbReference>
<proteinExistence type="predicted"/>